<evidence type="ECO:0000256" key="3">
    <source>
        <dbReference type="SAM" id="SignalP"/>
    </source>
</evidence>
<accession>A0A6A5ZKK1</accession>
<keyword evidence="5" id="KW-1185">Reference proteome</keyword>
<proteinExistence type="predicted"/>
<evidence type="ECO:0008006" key="6">
    <source>
        <dbReference type="Google" id="ProtNLM"/>
    </source>
</evidence>
<feature type="region of interest" description="Disordered" evidence="1">
    <location>
        <begin position="124"/>
        <end position="161"/>
    </location>
</feature>
<keyword evidence="3" id="KW-0732">Signal</keyword>
<dbReference type="OrthoDB" id="3798547at2759"/>
<evidence type="ECO:0000256" key="2">
    <source>
        <dbReference type="SAM" id="Phobius"/>
    </source>
</evidence>
<dbReference type="AlphaFoldDB" id="A0A6A5ZKK1"/>
<feature type="compositionally biased region" description="Polar residues" evidence="1">
    <location>
        <begin position="132"/>
        <end position="143"/>
    </location>
</feature>
<dbReference type="EMBL" id="ML977315">
    <property type="protein sequence ID" value="KAF2119387.1"/>
    <property type="molecule type" value="Genomic_DNA"/>
</dbReference>
<evidence type="ECO:0000313" key="5">
    <source>
        <dbReference type="Proteomes" id="UP000799770"/>
    </source>
</evidence>
<organism evidence="4 5">
    <name type="scientific">Lophiotrema nucula</name>
    <dbReference type="NCBI Taxonomy" id="690887"/>
    <lineage>
        <taxon>Eukaryota</taxon>
        <taxon>Fungi</taxon>
        <taxon>Dikarya</taxon>
        <taxon>Ascomycota</taxon>
        <taxon>Pezizomycotina</taxon>
        <taxon>Dothideomycetes</taxon>
        <taxon>Pleosporomycetidae</taxon>
        <taxon>Pleosporales</taxon>
        <taxon>Lophiotremataceae</taxon>
        <taxon>Lophiotrema</taxon>
    </lineage>
</organism>
<feature type="chain" id="PRO_5025458935" description="Mid2 domain-containing protein" evidence="3">
    <location>
        <begin position="19"/>
        <end position="261"/>
    </location>
</feature>
<name>A0A6A5ZKK1_9PLEO</name>
<evidence type="ECO:0000256" key="1">
    <source>
        <dbReference type="SAM" id="MobiDB-lite"/>
    </source>
</evidence>
<keyword evidence="2" id="KW-0472">Membrane</keyword>
<evidence type="ECO:0000313" key="4">
    <source>
        <dbReference type="EMBL" id="KAF2119387.1"/>
    </source>
</evidence>
<sequence length="261" mass="28144">MHNAFLLCLPLALISVNANNEFIIPPPAGLDVTFNSPVIVEWRCDDCGSRDITLNLWQNKNDGNWAQETLLENVVDPGNYSWAPHTLDGLTTANGFHFNVVCEDLSFDSGAMFIRDEVSSSSASASSTASSIPSTQMPSTSPTAHPVTRSSTTSSISSEIRFSSTEPALSTSILGPTNLSPVHNNDTLKVGLGVGLGIGIPFLLLIGGLVGYLIFRMHSRDRHNVAYEPTDGQEGFSIHYGLKREAQELSGDTMRHELPGK</sequence>
<feature type="transmembrane region" description="Helical" evidence="2">
    <location>
        <begin position="190"/>
        <end position="215"/>
    </location>
</feature>
<gene>
    <name evidence="4" type="ORF">BDV96DRAFT_642414</name>
</gene>
<dbReference type="Proteomes" id="UP000799770">
    <property type="component" value="Unassembled WGS sequence"/>
</dbReference>
<feature type="compositionally biased region" description="Low complexity" evidence="1">
    <location>
        <begin position="148"/>
        <end position="161"/>
    </location>
</feature>
<reference evidence="4" key="1">
    <citation type="journal article" date="2020" name="Stud. Mycol.">
        <title>101 Dothideomycetes genomes: a test case for predicting lifestyles and emergence of pathogens.</title>
        <authorList>
            <person name="Haridas S."/>
            <person name="Albert R."/>
            <person name="Binder M."/>
            <person name="Bloem J."/>
            <person name="Labutti K."/>
            <person name="Salamov A."/>
            <person name="Andreopoulos B."/>
            <person name="Baker S."/>
            <person name="Barry K."/>
            <person name="Bills G."/>
            <person name="Bluhm B."/>
            <person name="Cannon C."/>
            <person name="Castanera R."/>
            <person name="Culley D."/>
            <person name="Daum C."/>
            <person name="Ezra D."/>
            <person name="Gonzalez J."/>
            <person name="Henrissat B."/>
            <person name="Kuo A."/>
            <person name="Liang C."/>
            <person name="Lipzen A."/>
            <person name="Lutzoni F."/>
            <person name="Magnuson J."/>
            <person name="Mondo S."/>
            <person name="Nolan M."/>
            <person name="Ohm R."/>
            <person name="Pangilinan J."/>
            <person name="Park H.-J."/>
            <person name="Ramirez L."/>
            <person name="Alfaro M."/>
            <person name="Sun H."/>
            <person name="Tritt A."/>
            <person name="Yoshinaga Y."/>
            <person name="Zwiers L.-H."/>
            <person name="Turgeon B."/>
            <person name="Goodwin S."/>
            <person name="Spatafora J."/>
            <person name="Crous P."/>
            <person name="Grigoriev I."/>
        </authorList>
    </citation>
    <scope>NUCLEOTIDE SEQUENCE</scope>
    <source>
        <strain evidence="4">CBS 627.86</strain>
    </source>
</reference>
<feature type="signal peptide" evidence="3">
    <location>
        <begin position="1"/>
        <end position="18"/>
    </location>
</feature>
<keyword evidence="2" id="KW-1133">Transmembrane helix</keyword>
<protein>
    <recommendedName>
        <fullName evidence="6">Mid2 domain-containing protein</fullName>
    </recommendedName>
</protein>
<keyword evidence="2" id="KW-0812">Transmembrane</keyword>